<dbReference type="Gene3D" id="3.30.420.60">
    <property type="entry name" value="eRF1 domain 2"/>
    <property type="match status" value="1"/>
</dbReference>
<protein>
    <submittedName>
        <fullName evidence="2">AcVLRF1 family peptidyl-tRNA hydrolase</fullName>
    </submittedName>
</protein>
<dbReference type="RefSeq" id="WP_263248484.1">
    <property type="nucleotide sequence ID" value="NZ_BAABLT010000049.1"/>
</dbReference>
<comment type="caution">
    <text evidence="2">The sequence shown here is derived from an EMBL/GenBank/DDBJ whole genome shotgun (WGS) entry which is preliminary data.</text>
</comment>
<evidence type="ECO:0000259" key="1">
    <source>
        <dbReference type="Pfam" id="PF18859"/>
    </source>
</evidence>
<name>A0ABW3FZK2_9PSEU</name>
<dbReference type="EMBL" id="JBHTIW010000032">
    <property type="protein sequence ID" value="MFD0923317.1"/>
    <property type="molecule type" value="Genomic_DNA"/>
</dbReference>
<reference evidence="3" key="1">
    <citation type="journal article" date="2019" name="Int. J. Syst. Evol. Microbiol.">
        <title>The Global Catalogue of Microorganisms (GCM) 10K type strain sequencing project: providing services to taxonomists for standard genome sequencing and annotation.</title>
        <authorList>
            <consortium name="The Broad Institute Genomics Platform"/>
            <consortium name="The Broad Institute Genome Sequencing Center for Infectious Disease"/>
            <person name="Wu L."/>
            <person name="Ma J."/>
        </authorList>
    </citation>
    <scope>NUCLEOTIDE SEQUENCE [LARGE SCALE GENOMIC DNA]</scope>
    <source>
        <strain evidence="3">CCUG 56401</strain>
    </source>
</reference>
<feature type="domain" description="Actinobacteria/chloroflexi VLRF1 release factor" evidence="1">
    <location>
        <begin position="87"/>
        <end position="217"/>
    </location>
</feature>
<proteinExistence type="predicted"/>
<dbReference type="SUPFAM" id="SSF53137">
    <property type="entry name" value="Translational machinery components"/>
    <property type="match status" value="1"/>
</dbReference>
<sequence>MNRVRQLPGGGRAVEVEPERLAGWFERFAAGHGGVESTSLGDRRVEVRAADGARAAVDVPFGPLPPPHGHRAGLVVEPLVAHLRVPRRIGIVLVRRGAHSVGIALGGRVERSTTDRHLVQGRTKAGGWSQQRFARRRQDQGRRAVRSAADDVARLLLAERLDGVVLGGDRRALEELRADPRLTDLLAAAEPRVLDVPEPRRAVLDAAARRATCVEVEVCDPV</sequence>
<keyword evidence="3" id="KW-1185">Reference proteome</keyword>
<dbReference type="Pfam" id="PF18859">
    <property type="entry name" value="acVLRF1"/>
    <property type="match status" value="1"/>
</dbReference>
<dbReference type="InterPro" id="IPR042226">
    <property type="entry name" value="eFR1_2_sf"/>
</dbReference>
<organism evidence="2 3">
    <name type="scientific">Saccharopolyspora rosea</name>
    <dbReference type="NCBI Taxonomy" id="524884"/>
    <lineage>
        <taxon>Bacteria</taxon>
        <taxon>Bacillati</taxon>
        <taxon>Actinomycetota</taxon>
        <taxon>Actinomycetes</taxon>
        <taxon>Pseudonocardiales</taxon>
        <taxon>Pseudonocardiaceae</taxon>
        <taxon>Saccharopolyspora</taxon>
    </lineage>
</organism>
<evidence type="ECO:0000313" key="2">
    <source>
        <dbReference type="EMBL" id="MFD0923317.1"/>
    </source>
</evidence>
<dbReference type="NCBIfam" id="NF041024">
    <property type="entry name" value="acVLRF1_NCBI"/>
    <property type="match status" value="1"/>
</dbReference>
<keyword evidence="2" id="KW-0378">Hydrolase</keyword>
<dbReference type="InterPro" id="IPR040783">
    <property type="entry name" value="VLRF1"/>
</dbReference>
<gene>
    <name evidence="2" type="ORF">ACFQ16_26545</name>
</gene>
<dbReference type="GO" id="GO:0016787">
    <property type="term" value="F:hydrolase activity"/>
    <property type="evidence" value="ECO:0007669"/>
    <property type="project" value="UniProtKB-KW"/>
</dbReference>
<accession>A0ABW3FZK2</accession>
<evidence type="ECO:0000313" key="3">
    <source>
        <dbReference type="Proteomes" id="UP001597018"/>
    </source>
</evidence>
<dbReference type="Proteomes" id="UP001597018">
    <property type="component" value="Unassembled WGS sequence"/>
</dbReference>